<dbReference type="AlphaFoldDB" id="A0A2N0NJH7"/>
<dbReference type="EMBL" id="LLXJ01005634">
    <property type="protein sequence ID" value="PKB94728.1"/>
    <property type="molecule type" value="Genomic_DNA"/>
</dbReference>
<evidence type="ECO:0000313" key="2">
    <source>
        <dbReference type="EMBL" id="PKB94728.1"/>
    </source>
</evidence>
<evidence type="ECO:0000259" key="1">
    <source>
        <dbReference type="Pfam" id="PF10551"/>
    </source>
</evidence>
<dbReference type="VEuPathDB" id="FungiDB:FUN_006435"/>
<dbReference type="InterPro" id="IPR018289">
    <property type="entry name" value="MULE_transposase_dom"/>
</dbReference>
<sequence length="287" mass="33630">MSSGCFCLKKDIAKQISQSRFYNQDLYHAICKFKSNSQVKNDAATLIEYLKMLHEEDSEWYFQVDFEGIDNRLSKVFWMSPKQRRMWSYSDQRSRIVATAIVCDETVSTYEWILEQTMRATGGLQPVTVFTDADPAMQIAISNQYPKTIVRHFAFHIHQNLVKKIKKKLNDKWDTFEELLQHFIEAQTNILDVTTIDQHNNMFSEAGTVNIANPHQHKGKGRPANNRYLSAIENYSSNTNNDIQEETSNARRKKNKRQCSICKSWYHDSRNCPKKNKEVHIEDKENF</sequence>
<dbReference type="Pfam" id="PF10551">
    <property type="entry name" value="MULE"/>
    <property type="match status" value="1"/>
</dbReference>
<dbReference type="PANTHER" id="PTHR47718:SF13">
    <property type="entry name" value="OS09G0290500 PROTEIN"/>
    <property type="match status" value="1"/>
</dbReference>
<protein>
    <recommendedName>
        <fullName evidence="1">MULE transposase domain-containing protein</fullName>
    </recommendedName>
</protein>
<proteinExistence type="predicted"/>
<evidence type="ECO:0000313" key="3">
    <source>
        <dbReference type="Proteomes" id="UP000232722"/>
    </source>
</evidence>
<name>A0A2N0NJH7_9GLOM</name>
<gene>
    <name evidence="2" type="ORF">RhiirA5_438148</name>
</gene>
<dbReference type="VEuPathDB" id="FungiDB:RhiirA1_461178"/>
<feature type="domain" description="MULE transposase" evidence="1">
    <location>
        <begin position="92"/>
        <end position="160"/>
    </location>
</feature>
<comment type="caution">
    <text evidence="2">The sequence shown here is derived from an EMBL/GenBank/DDBJ whole genome shotgun (WGS) entry which is preliminary data.</text>
</comment>
<reference evidence="2 3" key="1">
    <citation type="submission" date="2016-04" db="EMBL/GenBank/DDBJ databases">
        <title>Genome analyses suggest a sexual origin of heterokaryosis in a supposedly ancient asexual fungus.</title>
        <authorList>
            <person name="Ropars J."/>
            <person name="Sedzielewska K."/>
            <person name="Noel J."/>
            <person name="Charron P."/>
            <person name="Farinelli L."/>
            <person name="Marton T."/>
            <person name="Kruger M."/>
            <person name="Pelin A."/>
            <person name="Brachmann A."/>
            <person name="Corradi N."/>
        </authorList>
    </citation>
    <scope>NUCLEOTIDE SEQUENCE [LARGE SCALE GENOMIC DNA]</scope>
    <source>
        <strain evidence="2 3">A5</strain>
    </source>
</reference>
<organism evidence="2 3">
    <name type="scientific">Rhizophagus irregularis</name>
    <dbReference type="NCBI Taxonomy" id="588596"/>
    <lineage>
        <taxon>Eukaryota</taxon>
        <taxon>Fungi</taxon>
        <taxon>Fungi incertae sedis</taxon>
        <taxon>Mucoromycota</taxon>
        <taxon>Glomeromycotina</taxon>
        <taxon>Glomeromycetes</taxon>
        <taxon>Glomerales</taxon>
        <taxon>Glomeraceae</taxon>
        <taxon>Rhizophagus</taxon>
    </lineage>
</organism>
<accession>A0A2N0NJH7</accession>
<reference evidence="2 3" key="2">
    <citation type="submission" date="2017-09" db="EMBL/GenBank/DDBJ databases">
        <title>Extensive intraspecific genome diversity in a model arbuscular mycorrhizal fungus.</title>
        <authorList>
            <person name="Chen E.C."/>
            <person name="Morin E."/>
            <person name="Beaudet D."/>
            <person name="Noel J."/>
            <person name="Ndikumana S."/>
            <person name="Charron P."/>
            <person name="St-Onge C."/>
            <person name="Giorgi J."/>
            <person name="Grigoriev I.V."/>
            <person name="Roux C."/>
            <person name="Martin F.M."/>
            <person name="Corradi N."/>
        </authorList>
    </citation>
    <scope>NUCLEOTIDE SEQUENCE [LARGE SCALE GENOMIC DNA]</scope>
    <source>
        <strain evidence="2 3">A5</strain>
    </source>
</reference>
<dbReference type="PANTHER" id="PTHR47718">
    <property type="entry name" value="OS01G0519700 PROTEIN"/>
    <property type="match status" value="1"/>
</dbReference>
<dbReference type="Proteomes" id="UP000232722">
    <property type="component" value="Unassembled WGS sequence"/>
</dbReference>